<keyword evidence="2" id="KW-0472">Membrane</keyword>
<dbReference type="Proteomes" id="UP000586119">
    <property type="component" value="Unassembled WGS sequence"/>
</dbReference>
<proteinExistence type="predicted"/>
<keyword evidence="2" id="KW-1133">Transmembrane helix</keyword>
<evidence type="ECO:0000256" key="2">
    <source>
        <dbReference type="SAM" id="Phobius"/>
    </source>
</evidence>
<keyword evidence="2" id="KW-0812">Transmembrane</keyword>
<reference evidence="3 4" key="1">
    <citation type="journal article" date="2015" name="Int. J. Syst. Evol. Microbiol.">
        <title>Halomonas salicampi sp. nov., a halotolerant and alkalitolerant bacterium isolated from a saltern soil.</title>
        <authorList>
            <person name="Lee J.C."/>
            <person name="Kim Y.S."/>
            <person name="Yun B.S."/>
            <person name="Whang K.S."/>
        </authorList>
    </citation>
    <scope>NUCLEOTIDE SEQUENCE [LARGE SCALE GENOMIC DNA]</scope>
    <source>
        <strain evidence="3 4">BH103</strain>
    </source>
</reference>
<comment type="caution">
    <text evidence="3">The sequence shown here is derived from an EMBL/GenBank/DDBJ whole genome shotgun (WGS) entry which is preliminary data.</text>
</comment>
<accession>A0A7Z0RUC9</accession>
<evidence type="ECO:0000313" key="4">
    <source>
        <dbReference type="Proteomes" id="UP000586119"/>
    </source>
</evidence>
<organism evidence="3 4">
    <name type="scientific">Vreelandella salicampi</name>
    <dbReference type="NCBI Taxonomy" id="1449798"/>
    <lineage>
        <taxon>Bacteria</taxon>
        <taxon>Pseudomonadati</taxon>
        <taxon>Pseudomonadota</taxon>
        <taxon>Gammaproteobacteria</taxon>
        <taxon>Oceanospirillales</taxon>
        <taxon>Halomonadaceae</taxon>
        <taxon>Vreelandella</taxon>
    </lineage>
</organism>
<feature type="transmembrane region" description="Helical" evidence="2">
    <location>
        <begin position="6"/>
        <end position="25"/>
    </location>
</feature>
<dbReference type="AlphaFoldDB" id="A0A7Z0RUC9"/>
<gene>
    <name evidence="3" type="ORF">HZS81_07035</name>
</gene>
<keyword evidence="4" id="KW-1185">Reference proteome</keyword>
<dbReference type="EMBL" id="JACCDF010000004">
    <property type="protein sequence ID" value="NYS60516.1"/>
    <property type="molecule type" value="Genomic_DNA"/>
</dbReference>
<dbReference type="RefSeq" id="WP_179929844.1">
    <property type="nucleotide sequence ID" value="NZ_JACCDF010000004.1"/>
</dbReference>
<sequence length="167" mass="18304">MATATSAAAVVGAFAGLASLGWQIFKYLKDGPILRIRVSQDMQVIGPDGQLEEQPWALVNIANAGSQPTTITHLFSHSYRGRFDRLLRKKTASTMVFPNPDPGQLPSKLAPGEIWTGMVKQDHLQELLEEGNHLFIGVYHTFSDHPKTTRLRLGGNPRETAAAESRA</sequence>
<name>A0A7Z0RUC9_9GAMM</name>
<protein>
    <submittedName>
        <fullName evidence="3">Uncharacterized protein</fullName>
    </submittedName>
</protein>
<evidence type="ECO:0000256" key="1">
    <source>
        <dbReference type="SAM" id="MobiDB-lite"/>
    </source>
</evidence>
<feature type="region of interest" description="Disordered" evidence="1">
    <location>
        <begin position="146"/>
        <end position="167"/>
    </location>
</feature>
<evidence type="ECO:0000313" key="3">
    <source>
        <dbReference type="EMBL" id="NYS60516.1"/>
    </source>
</evidence>